<dbReference type="PANTHER" id="PTHR13887">
    <property type="entry name" value="GLUTATHIONE S-TRANSFERASE KAPPA"/>
    <property type="match status" value="1"/>
</dbReference>
<accession>A0A0G1DGW3</accession>
<keyword evidence="3" id="KW-0472">Membrane</keyword>
<keyword evidence="3" id="KW-1133">Transmembrane helix</keyword>
<dbReference type="InterPro" id="IPR012336">
    <property type="entry name" value="Thioredoxin-like_fold"/>
</dbReference>
<gene>
    <name evidence="5" type="ORF">UV74_C0013G0207</name>
</gene>
<dbReference type="PANTHER" id="PTHR13887:SF55">
    <property type="entry name" value="SLR0313 PROTEIN"/>
    <property type="match status" value="1"/>
</dbReference>
<dbReference type="SUPFAM" id="SSF52833">
    <property type="entry name" value="Thioredoxin-like"/>
    <property type="match status" value="1"/>
</dbReference>
<dbReference type="PATRIC" id="fig|1618578.3.peg.553"/>
<protein>
    <submittedName>
        <fullName evidence="5">Thioredoxin domain protein</fullName>
    </submittedName>
</protein>
<reference evidence="5 6" key="1">
    <citation type="journal article" date="2015" name="Nature">
        <title>rRNA introns, odd ribosomes, and small enigmatic genomes across a large radiation of phyla.</title>
        <authorList>
            <person name="Brown C.T."/>
            <person name="Hug L.A."/>
            <person name="Thomas B.C."/>
            <person name="Sharon I."/>
            <person name="Castelle C.J."/>
            <person name="Singh A."/>
            <person name="Wilkins M.J."/>
            <person name="Williams K.H."/>
            <person name="Banfield J.F."/>
        </authorList>
    </citation>
    <scope>NUCLEOTIDE SEQUENCE [LARGE SCALE GENOMIC DNA]</scope>
</reference>
<sequence length="242" mass="27501">MEEALTKREKRELSKEKKAQEEKRQNYSRAFRKMATWIPIVLIVGVIGYGIYGAVTSTSKEGSPSVLSSEISAEDHVKGNPDSDIVIVEYSDFQCPACAYYSGFMKKLLDEKGDEIALVYRHFPLEQIHKNAKVASYAAEAAGSQGKFWEMHDLLFANQSVWENLPDPEKEFTKYAQDLGLNIDQFNTDLKSDETRDRVNNDYRSGIASRVNSTPTFFINGEKIDNPKSYDQLKKLVEDYSP</sequence>
<proteinExistence type="inferred from homology"/>
<evidence type="ECO:0000256" key="2">
    <source>
        <dbReference type="SAM" id="MobiDB-lite"/>
    </source>
</evidence>
<evidence type="ECO:0000256" key="1">
    <source>
        <dbReference type="ARBA" id="ARBA00005791"/>
    </source>
</evidence>
<dbReference type="EMBL" id="LCFQ01000013">
    <property type="protein sequence ID" value="KKS97085.1"/>
    <property type="molecule type" value="Genomic_DNA"/>
</dbReference>
<dbReference type="InterPro" id="IPR013766">
    <property type="entry name" value="Thioredoxin_domain"/>
</dbReference>
<feature type="transmembrane region" description="Helical" evidence="3">
    <location>
        <begin position="34"/>
        <end position="55"/>
    </location>
</feature>
<comment type="caution">
    <text evidence="5">The sequence shown here is derived from an EMBL/GenBank/DDBJ whole genome shotgun (WGS) entry which is preliminary data.</text>
</comment>
<dbReference type="Gene3D" id="3.40.30.10">
    <property type="entry name" value="Glutaredoxin"/>
    <property type="match status" value="1"/>
</dbReference>
<evidence type="ECO:0000313" key="5">
    <source>
        <dbReference type="EMBL" id="KKS97085.1"/>
    </source>
</evidence>
<dbReference type="AlphaFoldDB" id="A0A0G1DGW3"/>
<dbReference type="Pfam" id="PF13462">
    <property type="entry name" value="Thioredoxin_4"/>
    <property type="match status" value="1"/>
</dbReference>
<dbReference type="PROSITE" id="PS51352">
    <property type="entry name" value="THIOREDOXIN_2"/>
    <property type="match status" value="1"/>
</dbReference>
<feature type="domain" description="Thioredoxin" evidence="4">
    <location>
        <begin position="62"/>
        <end position="242"/>
    </location>
</feature>
<dbReference type="STRING" id="1618578.UV74_C0013G0207"/>
<feature type="region of interest" description="Disordered" evidence="2">
    <location>
        <begin position="1"/>
        <end position="20"/>
    </location>
</feature>
<organism evidence="5 6">
    <name type="scientific">Candidatus Woesebacteria bacterium GW2011_GWB1_43_14</name>
    <dbReference type="NCBI Taxonomy" id="1618578"/>
    <lineage>
        <taxon>Bacteria</taxon>
        <taxon>Candidatus Woeseibacteriota</taxon>
    </lineage>
</organism>
<dbReference type="InterPro" id="IPR036249">
    <property type="entry name" value="Thioredoxin-like_sf"/>
</dbReference>
<evidence type="ECO:0000313" key="6">
    <source>
        <dbReference type="Proteomes" id="UP000034090"/>
    </source>
</evidence>
<evidence type="ECO:0000256" key="3">
    <source>
        <dbReference type="SAM" id="Phobius"/>
    </source>
</evidence>
<comment type="similarity">
    <text evidence="1">Belongs to the thioredoxin family. DsbA subfamily.</text>
</comment>
<evidence type="ECO:0000259" key="4">
    <source>
        <dbReference type="PROSITE" id="PS51352"/>
    </source>
</evidence>
<name>A0A0G1DGW3_9BACT</name>
<keyword evidence="3" id="KW-0812">Transmembrane</keyword>
<dbReference type="Proteomes" id="UP000034090">
    <property type="component" value="Unassembled WGS sequence"/>
</dbReference>